<feature type="compositionally biased region" description="Polar residues" evidence="1">
    <location>
        <begin position="195"/>
        <end position="213"/>
    </location>
</feature>
<name>A0A8C3U7X2_CATUS</name>
<dbReference type="PANTHER" id="PTHR13589">
    <property type="entry name" value="CREB-REGULATED TRANSCRIPTION COACTIVATOR"/>
    <property type="match status" value="1"/>
</dbReference>
<proteinExistence type="predicted"/>
<organism evidence="4 5">
    <name type="scientific">Catharus ustulatus</name>
    <name type="common">Russet-backed thrush</name>
    <name type="synonym">Hylocichla ustulatus</name>
    <dbReference type="NCBI Taxonomy" id="91951"/>
    <lineage>
        <taxon>Eukaryota</taxon>
        <taxon>Metazoa</taxon>
        <taxon>Chordata</taxon>
        <taxon>Craniata</taxon>
        <taxon>Vertebrata</taxon>
        <taxon>Euteleostomi</taxon>
        <taxon>Archelosauria</taxon>
        <taxon>Archosauria</taxon>
        <taxon>Dinosauria</taxon>
        <taxon>Saurischia</taxon>
        <taxon>Theropoda</taxon>
        <taxon>Coelurosauria</taxon>
        <taxon>Aves</taxon>
        <taxon>Neognathae</taxon>
        <taxon>Neoaves</taxon>
        <taxon>Telluraves</taxon>
        <taxon>Australaves</taxon>
        <taxon>Passeriformes</taxon>
        <taxon>Turdidae</taxon>
        <taxon>Catharus</taxon>
    </lineage>
</organism>
<dbReference type="PANTHER" id="PTHR13589:SF14">
    <property type="entry name" value="CREB-REGULATED TRANSCRIPTION COACTIVATOR 1"/>
    <property type="match status" value="1"/>
</dbReference>
<dbReference type="Pfam" id="PF12886">
    <property type="entry name" value="TORC_C"/>
    <property type="match status" value="1"/>
</dbReference>
<evidence type="ECO:0000259" key="2">
    <source>
        <dbReference type="Pfam" id="PF12885"/>
    </source>
</evidence>
<dbReference type="GO" id="GO:0008140">
    <property type="term" value="F:cAMP response element binding protein binding"/>
    <property type="evidence" value="ECO:0007669"/>
    <property type="project" value="TreeGrafter"/>
</dbReference>
<feature type="domain" description="Transducer of regulated CREB activity middle" evidence="2">
    <location>
        <begin position="47"/>
        <end position="192"/>
    </location>
</feature>
<dbReference type="InterPro" id="IPR024784">
    <property type="entry name" value="TORC_M"/>
</dbReference>
<dbReference type="Pfam" id="PF12885">
    <property type="entry name" value="TORC_M"/>
    <property type="match status" value="1"/>
</dbReference>
<gene>
    <name evidence="4" type="primary">CRTC1</name>
</gene>
<sequence>HGLVDRVYRERNRLGSPHRRPLSVDKHGRCPYGTVYLSPPSDTSWRRTNSDSALHQSTMTPAQQESFSGGSQDMQQKRVLLLTVPGMEETTSDADKALSKQGWDTKKTGSSRPKSCEVPGINIFPSAEQDSSAALVPGAHNTGGSLPDLTNIHFPSPLPTPLDPEESPFPALSSSSSTGNLAANLTQLGLGAASQGMTTTPAPSQHRQPNVSPLSLGADSRRPQSQQMSPTLSPLSPITQLEQFNMIENAISSNSLYSPCSTLNYSQAAMMGLTGSHGSLQDSAQQLNYSSHSNIPNIILTVTGESPPSLSKELTSSLAGVGDVSFDTDSQFPLDELKIDPLTLDGLHMLNDPDMVLTDPATEDTFRMDRL</sequence>
<dbReference type="InterPro" id="IPR024786">
    <property type="entry name" value="TORC"/>
</dbReference>
<keyword evidence="5" id="KW-1185">Reference proteome</keyword>
<feature type="region of interest" description="Disordered" evidence="1">
    <location>
        <begin position="1"/>
        <end position="72"/>
    </location>
</feature>
<dbReference type="AlphaFoldDB" id="A0A8C3U7X2"/>
<reference evidence="4" key="1">
    <citation type="submission" date="2020-10" db="EMBL/GenBank/DDBJ databases">
        <title>Catharus ustulatus (Swainson's thrush) genome, bCatUst1, primary haplotype v2.</title>
        <authorList>
            <person name="Delmore K."/>
            <person name="Vafadar M."/>
            <person name="Formenti G."/>
            <person name="Chow W."/>
            <person name="Pelan S."/>
            <person name="Howe K."/>
            <person name="Rhie A."/>
            <person name="Mountcastle J."/>
            <person name="Haase B."/>
            <person name="Fedrigo O."/>
            <person name="Jarvis E.D."/>
        </authorList>
    </citation>
    <scope>NUCLEOTIDE SEQUENCE [LARGE SCALE GENOMIC DNA]</scope>
</reference>
<feature type="domain" description="Transducer of regulated CREB activity C-terminal" evidence="3">
    <location>
        <begin position="296"/>
        <end position="371"/>
    </location>
</feature>
<reference evidence="4" key="3">
    <citation type="submission" date="2025-09" db="UniProtKB">
        <authorList>
            <consortium name="Ensembl"/>
        </authorList>
    </citation>
    <scope>IDENTIFICATION</scope>
</reference>
<reference evidence="4" key="2">
    <citation type="submission" date="2025-08" db="UniProtKB">
        <authorList>
            <consortium name="Ensembl"/>
        </authorList>
    </citation>
    <scope>IDENTIFICATION</scope>
</reference>
<dbReference type="GO" id="GO:0045944">
    <property type="term" value="P:positive regulation of transcription by RNA polymerase II"/>
    <property type="evidence" value="ECO:0007669"/>
    <property type="project" value="TreeGrafter"/>
</dbReference>
<dbReference type="GO" id="GO:0005737">
    <property type="term" value="C:cytoplasm"/>
    <property type="evidence" value="ECO:0007669"/>
    <property type="project" value="InterPro"/>
</dbReference>
<feature type="region of interest" description="Disordered" evidence="1">
    <location>
        <begin position="90"/>
        <end position="118"/>
    </location>
</feature>
<feature type="compositionally biased region" description="Polar residues" evidence="1">
    <location>
        <begin position="50"/>
        <end position="72"/>
    </location>
</feature>
<evidence type="ECO:0000313" key="4">
    <source>
        <dbReference type="Ensembl" id="ENSCUSP00005010598.1"/>
    </source>
</evidence>
<dbReference type="Ensembl" id="ENSCUST00005011046.1">
    <property type="protein sequence ID" value="ENSCUSP00005010598.1"/>
    <property type="gene ID" value="ENSCUSG00005006745.1"/>
</dbReference>
<protein>
    <submittedName>
        <fullName evidence="4">CREB regulated transcription coactivator 1</fullName>
    </submittedName>
</protein>
<feature type="compositionally biased region" description="Polar residues" evidence="1">
    <location>
        <begin position="223"/>
        <end position="235"/>
    </location>
</feature>
<evidence type="ECO:0000256" key="1">
    <source>
        <dbReference type="SAM" id="MobiDB-lite"/>
    </source>
</evidence>
<accession>A0A8C3U7X2</accession>
<evidence type="ECO:0000313" key="5">
    <source>
        <dbReference type="Proteomes" id="UP000694563"/>
    </source>
</evidence>
<feature type="region of interest" description="Disordered" evidence="1">
    <location>
        <begin position="194"/>
        <end position="235"/>
    </location>
</feature>
<feature type="compositionally biased region" description="Basic and acidic residues" evidence="1">
    <location>
        <begin position="93"/>
        <end position="107"/>
    </location>
</feature>
<dbReference type="GO" id="GO:0005634">
    <property type="term" value="C:nucleus"/>
    <property type="evidence" value="ECO:0007669"/>
    <property type="project" value="InterPro"/>
</dbReference>
<dbReference type="Proteomes" id="UP000694563">
    <property type="component" value="Chromosome 29"/>
</dbReference>
<evidence type="ECO:0000259" key="3">
    <source>
        <dbReference type="Pfam" id="PF12886"/>
    </source>
</evidence>
<feature type="region of interest" description="Disordered" evidence="1">
    <location>
        <begin position="154"/>
        <end position="178"/>
    </location>
</feature>
<feature type="compositionally biased region" description="Basic and acidic residues" evidence="1">
    <location>
        <begin position="1"/>
        <end position="13"/>
    </location>
</feature>
<dbReference type="InterPro" id="IPR024785">
    <property type="entry name" value="TORC_C"/>
</dbReference>